<evidence type="ECO:0000313" key="1">
    <source>
        <dbReference type="EMBL" id="EFA82346.1"/>
    </source>
</evidence>
<dbReference type="RefSeq" id="XP_020434463.1">
    <property type="nucleotide sequence ID" value="XM_020575668.1"/>
</dbReference>
<dbReference type="EMBL" id="ADBJ01000020">
    <property type="protein sequence ID" value="EFA82346.1"/>
    <property type="molecule type" value="Genomic_DNA"/>
</dbReference>
<dbReference type="Gene3D" id="1.10.472.10">
    <property type="entry name" value="Cyclin-like"/>
    <property type="match status" value="1"/>
</dbReference>
<sequence>MNGILYEPECKYSLLRVVVYRWFLDLDPNYTNNNLSIMQHIEEILDNILSLLVTMRVEPSLLRIVIFYTDKFLRGATIMYDQLFSVLLISTIVTMKFWTENLHIKNYMFAQIFNRYKLKDINMMEICFLNAIGYDLAVTEKNISQYLKSFIDNKLWPTLSAYNHNIKINSPVTTPTVSSPTSSILKLTILTEIYYNCSSITYIIKRLINMSGVRPNNNNNLSGGEEDEIWENVYDKLTDLQTLLYRCTRNQATANPQEIIQKLVLIARYVQDEYDLPNQIPDYPQNPFANTS</sequence>
<protein>
    <submittedName>
        <fullName evidence="1">Uncharacterized protein</fullName>
    </submittedName>
</protein>
<gene>
    <name evidence="1" type="ORF">PPL_04771</name>
</gene>
<dbReference type="InParanoid" id="D3B8H8"/>
<reference evidence="1 2" key="1">
    <citation type="journal article" date="2011" name="Genome Res.">
        <title>Phylogeny-wide analysis of social amoeba genomes highlights ancient origins for complex intercellular communication.</title>
        <authorList>
            <person name="Heidel A.J."/>
            <person name="Lawal H.M."/>
            <person name="Felder M."/>
            <person name="Schilde C."/>
            <person name="Helps N.R."/>
            <person name="Tunggal B."/>
            <person name="Rivero F."/>
            <person name="John U."/>
            <person name="Schleicher M."/>
            <person name="Eichinger L."/>
            <person name="Platzer M."/>
            <person name="Noegel A.A."/>
            <person name="Schaap P."/>
            <person name="Gloeckner G."/>
        </authorList>
    </citation>
    <scope>NUCLEOTIDE SEQUENCE [LARGE SCALE GENOMIC DNA]</scope>
    <source>
        <strain evidence="2">ATCC 26659 / Pp 5 / PN500</strain>
    </source>
</reference>
<dbReference type="GeneID" id="31360258"/>
<accession>D3B8H8</accession>
<dbReference type="Proteomes" id="UP000001396">
    <property type="component" value="Unassembled WGS sequence"/>
</dbReference>
<dbReference type="AlphaFoldDB" id="D3B8H8"/>
<evidence type="ECO:0000313" key="2">
    <source>
        <dbReference type="Proteomes" id="UP000001396"/>
    </source>
</evidence>
<name>D3B8H8_HETP5</name>
<comment type="caution">
    <text evidence="1">The sequence shown here is derived from an EMBL/GenBank/DDBJ whole genome shotgun (WGS) entry which is preliminary data.</text>
</comment>
<keyword evidence="2" id="KW-1185">Reference proteome</keyword>
<organism evidence="1 2">
    <name type="scientific">Heterostelium pallidum (strain ATCC 26659 / Pp 5 / PN500)</name>
    <name type="common">Cellular slime mold</name>
    <name type="synonym">Polysphondylium pallidum</name>
    <dbReference type="NCBI Taxonomy" id="670386"/>
    <lineage>
        <taxon>Eukaryota</taxon>
        <taxon>Amoebozoa</taxon>
        <taxon>Evosea</taxon>
        <taxon>Eumycetozoa</taxon>
        <taxon>Dictyostelia</taxon>
        <taxon>Acytosteliales</taxon>
        <taxon>Acytosteliaceae</taxon>
        <taxon>Heterostelium</taxon>
    </lineage>
</organism>
<proteinExistence type="predicted"/>